<dbReference type="GO" id="GO:0005739">
    <property type="term" value="C:mitochondrion"/>
    <property type="evidence" value="ECO:0007669"/>
    <property type="project" value="TreeGrafter"/>
</dbReference>
<comment type="similarity">
    <text evidence="1 20">Belongs to the short-chain dehydrogenases/reductases (SDR) family.</text>
</comment>
<evidence type="ECO:0000256" key="12">
    <source>
        <dbReference type="ARBA" id="ARBA00051831"/>
    </source>
</evidence>
<evidence type="ECO:0000256" key="6">
    <source>
        <dbReference type="ARBA" id="ARBA00050141"/>
    </source>
</evidence>
<dbReference type="OMA" id="CKTVGKD"/>
<keyword evidence="2" id="KW-0560">Oxidoreductase</keyword>
<comment type="catalytic activity">
    <reaction evidence="7">
        <text>5alpha-androstane-3alpha,17beta-diol + NAD(+) = 17beta-hydroxy-5alpha-androstan-3-one + NADH + H(+)</text>
        <dbReference type="Rhea" id="RHEA:42004"/>
        <dbReference type="ChEBI" id="CHEBI:15378"/>
        <dbReference type="ChEBI" id="CHEBI:16330"/>
        <dbReference type="ChEBI" id="CHEBI:36713"/>
        <dbReference type="ChEBI" id="CHEBI:57540"/>
        <dbReference type="ChEBI" id="CHEBI:57945"/>
        <dbReference type="EC" id="1.1.1.53"/>
    </reaction>
    <physiologicalReaction direction="right-to-left" evidence="7">
        <dbReference type="Rhea" id="RHEA:42006"/>
    </physiologicalReaction>
</comment>
<comment type="catalytic activity">
    <reaction evidence="6">
        <text>a (3S)-3-hydroxyacyl-CoA + NAD(+) = a 3-oxoacyl-CoA + NADH + H(+)</text>
        <dbReference type="Rhea" id="RHEA:22432"/>
        <dbReference type="ChEBI" id="CHEBI:15378"/>
        <dbReference type="ChEBI" id="CHEBI:57318"/>
        <dbReference type="ChEBI" id="CHEBI:57540"/>
        <dbReference type="ChEBI" id="CHEBI:57945"/>
        <dbReference type="ChEBI" id="CHEBI:90726"/>
        <dbReference type="EC" id="1.1.1.35"/>
    </reaction>
    <physiologicalReaction direction="left-to-right" evidence="6">
        <dbReference type="Rhea" id="RHEA:22433"/>
    </physiologicalReaction>
    <physiologicalReaction direction="right-to-left" evidence="6">
        <dbReference type="Rhea" id="RHEA:22434"/>
    </physiologicalReaction>
</comment>
<dbReference type="EMBL" id="KK117390">
    <property type="protein sequence ID" value="KFM70346.1"/>
    <property type="molecule type" value="Genomic_DNA"/>
</dbReference>
<feature type="domain" description="Ketoreductase" evidence="21">
    <location>
        <begin position="11"/>
        <end position="199"/>
    </location>
</feature>
<evidence type="ECO:0000259" key="21">
    <source>
        <dbReference type="SMART" id="SM00822"/>
    </source>
</evidence>
<comment type="catalytic activity">
    <reaction evidence="12">
        <text>ursodeoxycholate + NAD(+) = 7-oxolithocholate + NADH + H(+)</text>
        <dbReference type="Rhea" id="RHEA:42028"/>
        <dbReference type="ChEBI" id="CHEBI:15378"/>
        <dbReference type="ChEBI" id="CHEBI:57540"/>
        <dbReference type="ChEBI" id="CHEBI:57945"/>
        <dbReference type="ChEBI" id="CHEBI:78604"/>
        <dbReference type="ChEBI" id="CHEBI:78605"/>
    </reaction>
    <physiologicalReaction direction="left-to-right" evidence="12">
        <dbReference type="Rhea" id="RHEA:42029"/>
    </physiologicalReaction>
</comment>
<dbReference type="InterPro" id="IPR057326">
    <property type="entry name" value="KR_dom"/>
</dbReference>
<dbReference type="FunFam" id="3.40.50.720:FF:000215">
    <property type="entry name" value="3-hydroxyacyl-CoA dehydrogenase type-2"/>
    <property type="match status" value="1"/>
</dbReference>
<evidence type="ECO:0000256" key="10">
    <source>
        <dbReference type="ARBA" id="ARBA00051004"/>
    </source>
</evidence>
<dbReference type="InterPro" id="IPR002347">
    <property type="entry name" value="SDR_fam"/>
</dbReference>
<comment type="catalytic activity">
    <reaction evidence="5">
        <text>17beta-estradiol + NAD(+) = estrone + NADH + H(+)</text>
        <dbReference type="Rhea" id="RHEA:24612"/>
        <dbReference type="ChEBI" id="CHEBI:15378"/>
        <dbReference type="ChEBI" id="CHEBI:16469"/>
        <dbReference type="ChEBI" id="CHEBI:17263"/>
        <dbReference type="ChEBI" id="CHEBI:57540"/>
        <dbReference type="ChEBI" id="CHEBI:57945"/>
        <dbReference type="EC" id="1.1.1.62"/>
    </reaction>
    <physiologicalReaction direction="left-to-right" evidence="5">
        <dbReference type="Rhea" id="RHEA:24613"/>
    </physiologicalReaction>
</comment>
<evidence type="ECO:0000256" key="17">
    <source>
        <dbReference type="ARBA" id="ARBA00079624"/>
    </source>
</evidence>
<accession>A0A087TZ07</accession>
<evidence type="ECO:0000313" key="23">
    <source>
        <dbReference type="Proteomes" id="UP000054359"/>
    </source>
</evidence>
<evidence type="ECO:0000256" key="18">
    <source>
        <dbReference type="ARBA" id="ARBA00082293"/>
    </source>
</evidence>
<name>A0A087TZ07_STEMI</name>
<evidence type="ECO:0000313" key="22">
    <source>
        <dbReference type="EMBL" id="KFM70346.1"/>
    </source>
</evidence>
<dbReference type="EC" id="1.1.1.53" evidence="3"/>
<dbReference type="GO" id="GO:0006631">
    <property type="term" value="P:fatty acid metabolic process"/>
    <property type="evidence" value="ECO:0007669"/>
    <property type="project" value="TreeGrafter"/>
</dbReference>
<evidence type="ECO:0000256" key="4">
    <source>
        <dbReference type="ARBA" id="ARBA00024072"/>
    </source>
</evidence>
<dbReference type="SMART" id="SM00822">
    <property type="entry name" value="PKS_KR"/>
    <property type="match status" value="1"/>
</dbReference>
<dbReference type="AlphaFoldDB" id="A0A087TZ07"/>
<comment type="catalytic activity">
    <reaction evidence="10">
        <text>(3S)-3-hydroxybutanoyl-CoA + NAD(+) = acetoacetyl-CoA + NADH + H(+)</text>
        <dbReference type="Rhea" id="RHEA:30799"/>
        <dbReference type="ChEBI" id="CHEBI:15378"/>
        <dbReference type="ChEBI" id="CHEBI:57286"/>
        <dbReference type="ChEBI" id="CHEBI:57316"/>
        <dbReference type="ChEBI" id="CHEBI:57540"/>
        <dbReference type="ChEBI" id="CHEBI:57945"/>
    </reaction>
    <physiologicalReaction direction="left-to-right" evidence="10">
        <dbReference type="Rhea" id="RHEA:30800"/>
    </physiologicalReaction>
    <physiologicalReaction direction="right-to-left" evidence="10">
        <dbReference type="Rhea" id="RHEA:30801"/>
    </physiologicalReaction>
</comment>
<comment type="catalytic activity">
    <reaction evidence="11">
        <text>3beta,7beta-dihydroxy-5beta-cholan-24-oate + NAD(+) = 3beta-hydroxy-7-oxo-5beta-cholan-24-oate + NADH + H(+)</text>
        <dbReference type="Rhea" id="RHEA:42024"/>
        <dbReference type="ChEBI" id="CHEBI:15378"/>
        <dbReference type="ChEBI" id="CHEBI:57540"/>
        <dbReference type="ChEBI" id="CHEBI:57945"/>
        <dbReference type="ChEBI" id="CHEBI:78602"/>
        <dbReference type="ChEBI" id="CHEBI:78603"/>
    </reaction>
    <physiologicalReaction direction="left-to-right" evidence="11">
        <dbReference type="Rhea" id="RHEA:42025"/>
    </physiologicalReaction>
</comment>
<evidence type="ECO:0000256" key="1">
    <source>
        <dbReference type="ARBA" id="ARBA00006484"/>
    </source>
</evidence>
<comment type="catalytic activity">
    <reaction evidence="8">
        <text>17beta-hydroxy-5alpha-androstan-3-one + NAD(+) = 5alpha-androstan-3,17-dione + NADH + H(+)</text>
        <dbReference type="Rhea" id="RHEA:41992"/>
        <dbReference type="ChEBI" id="CHEBI:15378"/>
        <dbReference type="ChEBI" id="CHEBI:15994"/>
        <dbReference type="ChEBI" id="CHEBI:16330"/>
        <dbReference type="ChEBI" id="CHEBI:57540"/>
        <dbReference type="ChEBI" id="CHEBI:57945"/>
    </reaction>
    <physiologicalReaction direction="left-to-right" evidence="8">
        <dbReference type="Rhea" id="RHEA:41993"/>
    </physiologicalReaction>
</comment>
<dbReference type="PANTHER" id="PTHR43658:SF8">
    <property type="entry name" value="17-BETA-HYDROXYSTEROID DEHYDROGENASE 14-RELATED"/>
    <property type="match status" value="1"/>
</dbReference>
<gene>
    <name evidence="22" type="ORF">X975_19486</name>
</gene>
<evidence type="ECO:0000256" key="15">
    <source>
        <dbReference type="ARBA" id="ARBA00052668"/>
    </source>
</evidence>
<dbReference type="GO" id="GO:0008210">
    <property type="term" value="P:estrogen metabolic process"/>
    <property type="evidence" value="ECO:0007669"/>
    <property type="project" value="TreeGrafter"/>
</dbReference>
<dbReference type="Proteomes" id="UP000054359">
    <property type="component" value="Unassembled WGS sequence"/>
</dbReference>
<evidence type="ECO:0000256" key="2">
    <source>
        <dbReference type="ARBA" id="ARBA00023002"/>
    </source>
</evidence>
<comment type="catalytic activity">
    <reaction evidence="14">
        <text>cortisone + NAD(+) = 17alpha-hydroxypregn-4-en-3,11,20-trione-21-al + NADH + H(+)</text>
        <dbReference type="Rhea" id="RHEA:42016"/>
        <dbReference type="ChEBI" id="CHEBI:15378"/>
        <dbReference type="ChEBI" id="CHEBI:16962"/>
        <dbReference type="ChEBI" id="CHEBI:57540"/>
        <dbReference type="ChEBI" id="CHEBI:57945"/>
        <dbReference type="ChEBI" id="CHEBI:78596"/>
    </reaction>
    <physiologicalReaction direction="left-to-right" evidence="14">
        <dbReference type="Rhea" id="RHEA:42017"/>
    </physiologicalReaction>
</comment>
<dbReference type="Gene3D" id="3.40.50.720">
    <property type="entry name" value="NAD(P)-binding Rossmann-like Domain"/>
    <property type="match status" value="1"/>
</dbReference>
<dbReference type="InterPro" id="IPR020904">
    <property type="entry name" value="Sc_DH/Rdtase_CS"/>
</dbReference>
<comment type="catalytic activity">
    <reaction evidence="15">
        <text>11-dehydrocorticosterone + NAD(+) = pregn-4-ene-3,11,20,21-tetraone + NADH + H(+)</text>
        <dbReference type="Rhea" id="RHEA:42020"/>
        <dbReference type="ChEBI" id="CHEBI:15378"/>
        <dbReference type="ChEBI" id="CHEBI:57540"/>
        <dbReference type="ChEBI" id="CHEBI:57945"/>
        <dbReference type="ChEBI" id="CHEBI:78600"/>
        <dbReference type="ChEBI" id="CHEBI:78601"/>
    </reaction>
    <physiologicalReaction direction="left-to-right" evidence="15">
        <dbReference type="Rhea" id="RHEA:42021"/>
    </physiologicalReaction>
</comment>
<dbReference type="GO" id="GO:0004303">
    <property type="term" value="F:estradiol 17-beta-dehydrogenase [NAD(P)+] activity"/>
    <property type="evidence" value="ECO:0007669"/>
    <property type="project" value="UniProtKB-EC"/>
</dbReference>
<evidence type="ECO:0000256" key="13">
    <source>
        <dbReference type="ARBA" id="ARBA00052095"/>
    </source>
</evidence>
<feature type="non-terminal residue" evidence="22">
    <location>
        <position position="265"/>
    </location>
</feature>
<dbReference type="PRINTS" id="PR00081">
    <property type="entry name" value="GDHRDH"/>
</dbReference>
<dbReference type="GO" id="GO:0008209">
    <property type="term" value="P:androgen metabolic process"/>
    <property type="evidence" value="ECO:0007669"/>
    <property type="project" value="TreeGrafter"/>
</dbReference>
<dbReference type="InterPro" id="IPR036291">
    <property type="entry name" value="NAD(P)-bd_dom_sf"/>
</dbReference>
<protein>
    <recommendedName>
        <fullName evidence="16">3-hydroxyacyl-CoA dehydrogenase type-2</fullName>
        <ecNumber evidence="3">1.1.1.53</ecNumber>
        <ecNumber evidence="4">1.1.1.62</ecNumber>
    </recommendedName>
    <alternativeName>
        <fullName evidence="18">3-hydroxyacyl-CoA dehydrogenase type II</fullName>
    </alternativeName>
    <alternativeName>
        <fullName evidence="19">Mitochondrial ribonuclease P protein 2</fullName>
    </alternativeName>
    <alternativeName>
        <fullName evidence="17">Type II HADH</fullName>
    </alternativeName>
</protein>
<evidence type="ECO:0000256" key="11">
    <source>
        <dbReference type="ARBA" id="ARBA00051637"/>
    </source>
</evidence>
<evidence type="ECO:0000256" key="3">
    <source>
        <dbReference type="ARBA" id="ARBA00024071"/>
    </source>
</evidence>
<evidence type="ECO:0000256" key="9">
    <source>
        <dbReference type="ARBA" id="ARBA00050927"/>
    </source>
</evidence>
<evidence type="ECO:0000256" key="8">
    <source>
        <dbReference type="ARBA" id="ARBA00050435"/>
    </source>
</evidence>
<dbReference type="GO" id="GO:0003857">
    <property type="term" value="F:(3S)-3-hydroxyacyl-CoA dehydrogenase (NAD+) activity"/>
    <property type="evidence" value="ECO:0007669"/>
    <property type="project" value="UniProtKB-EC"/>
</dbReference>
<dbReference type="GO" id="GO:0047044">
    <property type="term" value="F:androstan-3-alpha,17-beta-diol dehydrogenase (NAD+) activity"/>
    <property type="evidence" value="ECO:0007669"/>
    <property type="project" value="UniProtKB-EC"/>
</dbReference>
<keyword evidence="23" id="KW-1185">Reference proteome</keyword>
<dbReference type="Pfam" id="PF00106">
    <property type="entry name" value="adh_short"/>
    <property type="match status" value="1"/>
</dbReference>
<reference evidence="22 23" key="1">
    <citation type="submission" date="2013-11" db="EMBL/GenBank/DDBJ databases">
        <title>Genome sequencing of Stegodyphus mimosarum.</title>
        <authorList>
            <person name="Bechsgaard J."/>
        </authorList>
    </citation>
    <scope>NUCLEOTIDE SEQUENCE [LARGE SCALE GENOMIC DNA]</scope>
</reference>
<sequence length="265" mass="28467">MSSTIRSVKGLVVLVTGGAGGLGKGTAERLVRNGASVVICDLPSSNGQNFADELGQNCIFVPTDISKESDVQEALRITKEKFHKLDAVVNCAAILKYIPVYDFKKEVPHPLEDFMKIISVNLAGSFNVIRLAVGLMAKNRPDQDGQKGVIINTSSLAAFDGMPGVSAYGASKAGLIGMTLPLARDLESEGIRVVTISPGTFDTPLVNVVPKEDIKVITKSIPFPQRLGKPDEYAHLVQTIIENPMLNGCEIRIDAAARCPFFRND</sequence>
<evidence type="ECO:0000256" key="19">
    <source>
        <dbReference type="ARBA" id="ARBA00082399"/>
    </source>
</evidence>
<evidence type="ECO:0000256" key="14">
    <source>
        <dbReference type="ARBA" id="ARBA00052417"/>
    </source>
</evidence>
<evidence type="ECO:0000256" key="20">
    <source>
        <dbReference type="RuleBase" id="RU000363"/>
    </source>
</evidence>
<dbReference type="PANTHER" id="PTHR43658">
    <property type="entry name" value="SHORT-CHAIN DEHYDROGENASE/REDUCTASE"/>
    <property type="match status" value="1"/>
</dbReference>
<dbReference type="STRING" id="407821.A0A087TZ07"/>
<comment type="catalytic activity">
    <reaction evidence="9">
        <text>cortisol + NAD(+) = 11beta,17alpha-dihydroxypregn-4-ene-3,20,21-trione + NADH + H(+)</text>
        <dbReference type="Rhea" id="RHEA:42012"/>
        <dbReference type="ChEBI" id="CHEBI:15378"/>
        <dbReference type="ChEBI" id="CHEBI:17650"/>
        <dbReference type="ChEBI" id="CHEBI:57540"/>
        <dbReference type="ChEBI" id="CHEBI:57945"/>
        <dbReference type="ChEBI" id="CHEBI:78595"/>
    </reaction>
    <physiologicalReaction direction="left-to-right" evidence="9">
        <dbReference type="Rhea" id="RHEA:42013"/>
    </physiologicalReaction>
</comment>
<dbReference type="EC" id="1.1.1.62" evidence="4"/>
<organism evidence="22 23">
    <name type="scientific">Stegodyphus mimosarum</name>
    <name type="common">African social velvet spider</name>
    <dbReference type="NCBI Taxonomy" id="407821"/>
    <lineage>
        <taxon>Eukaryota</taxon>
        <taxon>Metazoa</taxon>
        <taxon>Ecdysozoa</taxon>
        <taxon>Arthropoda</taxon>
        <taxon>Chelicerata</taxon>
        <taxon>Arachnida</taxon>
        <taxon>Araneae</taxon>
        <taxon>Araneomorphae</taxon>
        <taxon>Entelegynae</taxon>
        <taxon>Eresoidea</taxon>
        <taxon>Eresidae</taxon>
        <taxon>Stegodyphus</taxon>
    </lineage>
</organism>
<evidence type="ECO:0000256" key="16">
    <source>
        <dbReference type="ARBA" id="ARBA00072938"/>
    </source>
</evidence>
<dbReference type="OrthoDB" id="1274115at2759"/>
<evidence type="ECO:0000256" key="7">
    <source>
        <dbReference type="ARBA" id="ARBA00050365"/>
    </source>
</evidence>
<proteinExistence type="inferred from homology"/>
<comment type="catalytic activity">
    <reaction evidence="13">
        <text>5alpha-pregnan-20beta-ol-3-one + NAD(+) = 5alpha-pregnane-3,20-dione + NADH + H(+)</text>
        <dbReference type="Rhea" id="RHEA:42008"/>
        <dbReference type="ChEBI" id="CHEBI:15378"/>
        <dbReference type="ChEBI" id="CHEBI:28952"/>
        <dbReference type="ChEBI" id="CHEBI:57540"/>
        <dbReference type="ChEBI" id="CHEBI:57945"/>
        <dbReference type="ChEBI" id="CHEBI:78594"/>
    </reaction>
    <physiologicalReaction direction="left-to-right" evidence="13">
        <dbReference type="Rhea" id="RHEA:42009"/>
    </physiologicalReaction>
</comment>
<dbReference type="PROSITE" id="PS00061">
    <property type="entry name" value="ADH_SHORT"/>
    <property type="match status" value="1"/>
</dbReference>
<dbReference type="SUPFAM" id="SSF51735">
    <property type="entry name" value="NAD(P)-binding Rossmann-fold domains"/>
    <property type="match status" value="1"/>
</dbReference>
<evidence type="ECO:0000256" key="5">
    <source>
        <dbReference type="ARBA" id="ARBA00049381"/>
    </source>
</evidence>
<dbReference type="PRINTS" id="PR00080">
    <property type="entry name" value="SDRFAMILY"/>
</dbReference>